<dbReference type="EMBL" id="GBRH01266776">
    <property type="protein sequence ID" value="JAD31119.1"/>
    <property type="molecule type" value="Transcribed_RNA"/>
</dbReference>
<reference evidence="2" key="1">
    <citation type="submission" date="2014-09" db="EMBL/GenBank/DDBJ databases">
        <authorList>
            <person name="Magalhaes I.L.F."/>
            <person name="Oliveira U."/>
            <person name="Santos F.R."/>
            <person name="Vidigal T.H.D.A."/>
            <person name="Brescovit A.D."/>
            <person name="Santos A.J."/>
        </authorList>
    </citation>
    <scope>NUCLEOTIDE SEQUENCE</scope>
    <source>
        <tissue evidence="2">Shoot tissue taken approximately 20 cm above the soil surface</tissue>
    </source>
</reference>
<evidence type="ECO:0000256" key="1">
    <source>
        <dbReference type="SAM" id="MobiDB-lite"/>
    </source>
</evidence>
<name>A0A0A8YVI2_ARUDO</name>
<proteinExistence type="predicted"/>
<feature type="region of interest" description="Disordered" evidence="1">
    <location>
        <begin position="44"/>
        <end position="90"/>
    </location>
</feature>
<protein>
    <submittedName>
        <fullName evidence="2">Uncharacterized protein</fullName>
    </submittedName>
</protein>
<sequence length="90" mass="9978">MQGRLLLLLGDPGAPRRRALRGRGRGCPWPARLLVHGVADGVEQRGREGRLAGPPPRPLLRRRRPPLHCPRAVEPSRAEQSRAACGARQW</sequence>
<reference evidence="2" key="2">
    <citation type="journal article" date="2015" name="Data Brief">
        <title>Shoot transcriptome of the giant reed, Arundo donax.</title>
        <authorList>
            <person name="Barrero R.A."/>
            <person name="Guerrero F.D."/>
            <person name="Moolhuijzen P."/>
            <person name="Goolsby J.A."/>
            <person name="Tidwell J."/>
            <person name="Bellgard S.E."/>
            <person name="Bellgard M.I."/>
        </authorList>
    </citation>
    <scope>NUCLEOTIDE SEQUENCE</scope>
    <source>
        <tissue evidence="2">Shoot tissue taken approximately 20 cm above the soil surface</tissue>
    </source>
</reference>
<accession>A0A0A8YVI2</accession>
<organism evidence="2">
    <name type="scientific">Arundo donax</name>
    <name type="common">Giant reed</name>
    <name type="synonym">Donax arundinaceus</name>
    <dbReference type="NCBI Taxonomy" id="35708"/>
    <lineage>
        <taxon>Eukaryota</taxon>
        <taxon>Viridiplantae</taxon>
        <taxon>Streptophyta</taxon>
        <taxon>Embryophyta</taxon>
        <taxon>Tracheophyta</taxon>
        <taxon>Spermatophyta</taxon>
        <taxon>Magnoliopsida</taxon>
        <taxon>Liliopsida</taxon>
        <taxon>Poales</taxon>
        <taxon>Poaceae</taxon>
        <taxon>PACMAD clade</taxon>
        <taxon>Arundinoideae</taxon>
        <taxon>Arundineae</taxon>
        <taxon>Arundo</taxon>
    </lineage>
</organism>
<evidence type="ECO:0000313" key="2">
    <source>
        <dbReference type="EMBL" id="JAD31119.1"/>
    </source>
</evidence>
<dbReference type="AlphaFoldDB" id="A0A0A8YVI2"/>